<dbReference type="PANTHER" id="PTHR43319:SF3">
    <property type="entry name" value="BETA-LACTAMASE-RELATED DOMAIN-CONTAINING PROTEIN"/>
    <property type="match status" value="1"/>
</dbReference>
<dbReference type="InterPro" id="IPR001466">
    <property type="entry name" value="Beta-lactam-related"/>
</dbReference>
<evidence type="ECO:0000313" key="2">
    <source>
        <dbReference type="EMBL" id="MFC3986277.1"/>
    </source>
</evidence>
<keyword evidence="3" id="KW-1185">Reference proteome</keyword>
<dbReference type="EC" id="3.-.-.-" evidence="2"/>
<sequence length="389" mass="41607">MNVNGFTAPGYEGVAEAFTRNFTDSAEVGAAFAAYHDGRLVADLWGGSADPDSGAPWRRDTLQLVFSGAKGLIAACVLLLAERGRLDLDAPAARYWPEFAAAGKSAITVTQIMSHQARLPGVRESFTTGQFLDPVFMASLLAAQEPLTDPRAAFVYHPLTYGWLAAELIRRVDGRSAGTFFAEEFARPLDLDVWIGVPREHHHRVATTHVAPGFVFTDPDAPPTGDPLRDLARNPISVPDAPALWNSAGFRAAELPGAGAHGTARSLARFYACLARGGELDGIRVLKETTLKNGRRLLRHGIEPLWNSPMAYGTGFELQTAAAIFGPAPDAFGHAGMGGSRHAAWPAERVGFSYATNQLRSAPSPDRRPLRLLDALHAAANSPADPAGR</sequence>
<dbReference type="GO" id="GO:0016787">
    <property type="term" value="F:hydrolase activity"/>
    <property type="evidence" value="ECO:0007669"/>
    <property type="project" value="UniProtKB-KW"/>
</dbReference>
<accession>A0ABV8FC50</accession>
<feature type="domain" description="Beta-lactamase-related" evidence="1">
    <location>
        <begin position="21"/>
        <end position="375"/>
    </location>
</feature>
<dbReference type="PANTHER" id="PTHR43319">
    <property type="entry name" value="BETA-LACTAMASE-RELATED"/>
    <property type="match status" value="1"/>
</dbReference>
<dbReference type="EMBL" id="JBHSBC010000053">
    <property type="protein sequence ID" value="MFC3986277.1"/>
    <property type="molecule type" value="Genomic_DNA"/>
</dbReference>
<dbReference type="InterPro" id="IPR052907">
    <property type="entry name" value="Beta-lactamase/esterase"/>
</dbReference>
<evidence type="ECO:0000259" key="1">
    <source>
        <dbReference type="Pfam" id="PF00144"/>
    </source>
</evidence>
<comment type="caution">
    <text evidence="2">The sequence shown here is derived from an EMBL/GenBank/DDBJ whole genome shotgun (WGS) entry which is preliminary data.</text>
</comment>
<reference evidence="3" key="1">
    <citation type="journal article" date="2019" name="Int. J. Syst. Evol. Microbiol.">
        <title>The Global Catalogue of Microorganisms (GCM) 10K type strain sequencing project: providing services to taxonomists for standard genome sequencing and annotation.</title>
        <authorList>
            <consortium name="The Broad Institute Genomics Platform"/>
            <consortium name="The Broad Institute Genome Sequencing Center for Infectious Disease"/>
            <person name="Wu L."/>
            <person name="Ma J."/>
        </authorList>
    </citation>
    <scope>NUCLEOTIDE SEQUENCE [LARGE SCALE GENOMIC DNA]</scope>
    <source>
        <strain evidence="3">TBRC 7912</strain>
    </source>
</reference>
<proteinExistence type="predicted"/>
<dbReference type="Proteomes" id="UP001595698">
    <property type="component" value="Unassembled WGS sequence"/>
</dbReference>
<keyword evidence="2" id="KW-0378">Hydrolase</keyword>
<dbReference type="RefSeq" id="WP_386196431.1">
    <property type="nucleotide sequence ID" value="NZ_JBHSBC010000053.1"/>
</dbReference>
<dbReference type="InterPro" id="IPR012338">
    <property type="entry name" value="Beta-lactam/transpept-like"/>
</dbReference>
<organism evidence="2 3">
    <name type="scientific">Streptosporangium jomthongense</name>
    <dbReference type="NCBI Taxonomy" id="1193683"/>
    <lineage>
        <taxon>Bacteria</taxon>
        <taxon>Bacillati</taxon>
        <taxon>Actinomycetota</taxon>
        <taxon>Actinomycetes</taxon>
        <taxon>Streptosporangiales</taxon>
        <taxon>Streptosporangiaceae</taxon>
        <taxon>Streptosporangium</taxon>
    </lineage>
</organism>
<gene>
    <name evidence="2" type="ORF">ACFOYY_39535</name>
</gene>
<dbReference type="Pfam" id="PF00144">
    <property type="entry name" value="Beta-lactamase"/>
    <property type="match status" value="1"/>
</dbReference>
<dbReference type="SUPFAM" id="SSF56601">
    <property type="entry name" value="beta-lactamase/transpeptidase-like"/>
    <property type="match status" value="1"/>
</dbReference>
<evidence type="ECO:0000313" key="3">
    <source>
        <dbReference type="Proteomes" id="UP001595698"/>
    </source>
</evidence>
<name>A0ABV8FC50_9ACTN</name>
<protein>
    <submittedName>
        <fullName evidence="2">Serine hydrolase domain-containing protein</fullName>
        <ecNumber evidence="2">3.-.-.-</ecNumber>
    </submittedName>
</protein>
<dbReference type="Gene3D" id="3.40.710.10">
    <property type="entry name" value="DD-peptidase/beta-lactamase superfamily"/>
    <property type="match status" value="1"/>
</dbReference>